<evidence type="ECO:0000256" key="6">
    <source>
        <dbReference type="ARBA" id="ARBA00023004"/>
    </source>
</evidence>
<evidence type="ECO:0000256" key="7">
    <source>
        <dbReference type="ARBA" id="ARBA00023033"/>
    </source>
</evidence>
<dbReference type="PROSITE" id="PS00086">
    <property type="entry name" value="CYTOCHROME_P450"/>
    <property type="match status" value="1"/>
</dbReference>
<dbReference type="GO" id="GO:0020037">
    <property type="term" value="F:heme binding"/>
    <property type="evidence" value="ECO:0007669"/>
    <property type="project" value="InterPro"/>
</dbReference>
<dbReference type="EMBL" id="JBAMIC010000010">
    <property type="protein sequence ID" value="KAK7102798.1"/>
    <property type="molecule type" value="Genomic_DNA"/>
</dbReference>
<evidence type="ECO:0000256" key="2">
    <source>
        <dbReference type="ARBA" id="ARBA00010617"/>
    </source>
</evidence>
<dbReference type="PRINTS" id="PR00463">
    <property type="entry name" value="EP450I"/>
</dbReference>
<evidence type="ECO:0008006" key="12">
    <source>
        <dbReference type="Google" id="ProtNLM"/>
    </source>
</evidence>
<evidence type="ECO:0000256" key="8">
    <source>
        <dbReference type="PIRSR" id="PIRSR602401-1"/>
    </source>
</evidence>
<keyword evidence="3 8" id="KW-0349">Heme</keyword>
<evidence type="ECO:0000256" key="3">
    <source>
        <dbReference type="ARBA" id="ARBA00022617"/>
    </source>
</evidence>
<accession>A0AAN9GBG4</accession>
<keyword evidence="4 8" id="KW-0479">Metal-binding</keyword>
<comment type="caution">
    <text evidence="10">The sequence shown here is derived from an EMBL/GenBank/DDBJ whole genome shotgun (WGS) entry which is preliminary data.</text>
</comment>
<evidence type="ECO:0000256" key="1">
    <source>
        <dbReference type="ARBA" id="ARBA00001971"/>
    </source>
</evidence>
<dbReference type="InterPro" id="IPR050479">
    <property type="entry name" value="CYP11_CYP27_families"/>
</dbReference>
<dbReference type="InterPro" id="IPR002401">
    <property type="entry name" value="Cyt_P450_E_grp-I"/>
</dbReference>
<feature type="binding site" description="axial binding residue" evidence="8">
    <location>
        <position position="337"/>
    </location>
    <ligand>
        <name>heme</name>
        <dbReference type="ChEBI" id="CHEBI:30413"/>
    </ligand>
    <ligandPart>
        <name>Fe</name>
        <dbReference type="ChEBI" id="CHEBI:18248"/>
    </ligandPart>
</feature>
<keyword evidence="7 9" id="KW-0503">Monooxygenase</keyword>
<keyword evidence="5 9" id="KW-0560">Oxidoreductase</keyword>
<keyword evidence="6 8" id="KW-0408">Iron</keyword>
<protein>
    <recommendedName>
        <fullName evidence="12">Cytochrome P450</fullName>
    </recommendedName>
</protein>
<dbReference type="InterPro" id="IPR001128">
    <property type="entry name" value="Cyt_P450"/>
</dbReference>
<comment type="similarity">
    <text evidence="2 9">Belongs to the cytochrome P450 family.</text>
</comment>
<dbReference type="AlphaFoldDB" id="A0AAN9GBG4"/>
<keyword evidence="11" id="KW-1185">Reference proteome</keyword>
<dbReference type="Proteomes" id="UP001374579">
    <property type="component" value="Unassembled WGS sequence"/>
</dbReference>
<dbReference type="SUPFAM" id="SSF48264">
    <property type="entry name" value="Cytochrome P450"/>
    <property type="match status" value="1"/>
</dbReference>
<name>A0AAN9GBG4_9CAEN</name>
<dbReference type="PRINTS" id="PR00385">
    <property type="entry name" value="P450"/>
</dbReference>
<evidence type="ECO:0000256" key="9">
    <source>
        <dbReference type="RuleBase" id="RU000461"/>
    </source>
</evidence>
<proteinExistence type="inferred from homology"/>
<evidence type="ECO:0000256" key="5">
    <source>
        <dbReference type="ARBA" id="ARBA00023002"/>
    </source>
</evidence>
<dbReference type="InterPro" id="IPR017972">
    <property type="entry name" value="Cyt_P450_CS"/>
</dbReference>
<dbReference type="InterPro" id="IPR036396">
    <property type="entry name" value="Cyt_P450_sf"/>
</dbReference>
<dbReference type="CDD" id="cd11054">
    <property type="entry name" value="CYP24A1-like"/>
    <property type="match status" value="1"/>
</dbReference>
<reference evidence="10 11" key="1">
    <citation type="submission" date="2024-02" db="EMBL/GenBank/DDBJ databases">
        <title>Chromosome-scale genome assembly of the rough periwinkle Littorina saxatilis.</title>
        <authorList>
            <person name="De Jode A."/>
            <person name="Faria R."/>
            <person name="Formenti G."/>
            <person name="Sims Y."/>
            <person name="Smith T.P."/>
            <person name="Tracey A."/>
            <person name="Wood J.M.D."/>
            <person name="Zagrodzka Z.B."/>
            <person name="Johannesson K."/>
            <person name="Butlin R.K."/>
            <person name="Leder E.H."/>
        </authorList>
    </citation>
    <scope>NUCLEOTIDE SEQUENCE [LARGE SCALE GENOMIC DNA]</scope>
    <source>
        <strain evidence="10">Snail1</strain>
        <tissue evidence="10">Muscle</tissue>
    </source>
</reference>
<dbReference type="GO" id="GO:0016705">
    <property type="term" value="F:oxidoreductase activity, acting on paired donors, with incorporation or reduction of molecular oxygen"/>
    <property type="evidence" value="ECO:0007669"/>
    <property type="project" value="InterPro"/>
</dbReference>
<dbReference type="Gene3D" id="1.10.630.10">
    <property type="entry name" value="Cytochrome P450"/>
    <property type="match status" value="1"/>
</dbReference>
<dbReference type="GO" id="GO:0005506">
    <property type="term" value="F:iron ion binding"/>
    <property type="evidence" value="ECO:0007669"/>
    <property type="project" value="InterPro"/>
</dbReference>
<gene>
    <name evidence="10" type="ORF">V1264_020974</name>
</gene>
<evidence type="ECO:0000313" key="10">
    <source>
        <dbReference type="EMBL" id="KAK7102798.1"/>
    </source>
</evidence>
<dbReference type="PANTHER" id="PTHR24279">
    <property type="entry name" value="CYTOCHROME P450"/>
    <property type="match status" value="1"/>
</dbReference>
<evidence type="ECO:0000313" key="11">
    <source>
        <dbReference type="Proteomes" id="UP001374579"/>
    </source>
</evidence>
<evidence type="ECO:0000256" key="4">
    <source>
        <dbReference type="ARBA" id="ARBA00022723"/>
    </source>
</evidence>
<sequence>MYREKYGMSPGLGNSNDEEWSRLRGAVRQLMMKPKNVEPFLPAVDRVTLDFVSHLRRLRDHSNQVPNFATQLGRWSLESSGMSCFDTRLGYLSEEGEKDAVEILEANSTAFDINTRLNVSLPFHKYISTPKWRRLCAAEDVLNRALQKHLTAALGRLKEKTDSEIVGENELIFLRYLMSREELTMRDVTILTLSLLTDGLTATKPTLLFTLYLLASNPAVQDRAYHEVNSVAPHHSAPLTVQSVSNMTYIRACIKESVRMLPTPNEVSRIAKKDMVLGGYHIPAGTSLHLNNLVLFREPEFFSEPDTYMPERWLRDSSGEKHHPFIVIPFSHGPRMCVGRRFAEQDMAILLTRILQNFRLEWHHPPMGLRFVTLNVPDCPSQYTLLDR</sequence>
<organism evidence="10 11">
    <name type="scientific">Littorina saxatilis</name>
    <dbReference type="NCBI Taxonomy" id="31220"/>
    <lineage>
        <taxon>Eukaryota</taxon>
        <taxon>Metazoa</taxon>
        <taxon>Spiralia</taxon>
        <taxon>Lophotrochozoa</taxon>
        <taxon>Mollusca</taxon>
        <taxon>Gastropoda</taxon>
        <taxon>Caenogastropoda</taxon>
        <taxon>Littorinimorpha</taxon>
        <taxon>Littorinoidea</taxon>
        <taxon>Littorinidae</taxon>
        <taxon>Littorina</taxon>
    </lineage>
</organism>
<dbReference type="PANTHER" id="PTHR24279:SF120">
    <property type="entry name" value="CYTOCHROME P450"/>
    <property type="match status" value="1"/>
</dbReference>
<dbReference type="Pfam" id="PF00067">
    <property type="entry name" value="p450"/>
    <property type="match status" value="1"/>
</dbReference>
<comment type="cofactor">
    <cofactor evidence="1 8">
        <name>heme</name>
        <dbReference type="ChEBI" id="CHEBI:30413"/>
    </cofactor>
</comment>
<dbReference type="GO" id="GO:0004497">
    <property type="term" value="F:monooxygenase activity"/>
    <property type="evidence" value="ECO:0007669"/>
    <property type="project" value="UniProtKB-KW"/>
</dbReference>